<protein>
    <recommendedName>
        <fullName evidence="5">Transmembrane protein</fullName>
    </recommendedName>
</protein>
<feature type="compositionally biased region" description="Low complexity" evidence="1">
    <location>
        <begin position="287"/>
        <end position="299"/>
    </location>
</feature>
<organism evidence="3 4">
    <name type="scientific">Stylonychia lemnae</name>
    <name type="common">Ciliate</name>
    <dbReference type="NCBI Taxonomy" id="5949"/>
    <lineage>
        <taxon>Eukaryota</taxon>
        <taxon>Sar</taxon>
        <taxon>Alveolata</taxon>
        <taxon>Ciliophora</taxon>
        <taxon>Intramacronucleata</taxon>
        <taxon>Spirotrichea</taxon>
        <taxon>Stichotrichia</taxon>
        <taxon>Sporadotrichida</taxon>
        <taxon>Oxytrichidae</taxon>
        <taxon>Stylonychinae</taxon>
        <taxon>Stylonychia</taxon>
    </lineage>
</organism>
<evidence type="ECO:0008006" key="5">
    <source>
        <dbReference type="Google" id="ProtNLM"/>
    </source>
</evidence>
<evidence type="ECO:0000256" key="1">
    <source>
        <dbReference type="SAM" id="MobiDB-lite"/>
    </source>
</evidence>
<accession>A0A078ASZ0</accession>
<keyword evidence="4" id="KW-1185">Reference proteome</keyword>
<proteinExistence type="predicted"/>
<dbReference type="EMBL" id="CCKQ01012343">
    <property type="protein sequence ID" value="CDW83953.1"/>
    <property type="molecule type" value="Genomic_DNA"/>
</dbReference>
<keyword evidence="2" id="KW-1133">Transmembrane helix</keyword>
<sequence>MSMETASIRPYLGACSKAKGADFADCKKGMIINRTLKMGDELIKLRDSLNVTTEATPTETPLINNPSQLILNGQQTEQNNDLMSFKGNNIMTIIVITSLIVVGSFFFLLLAYYSNFLVKGNKKKGSKRSSGHKNQQKDNLKLDYSSGESMPQSQFNLGFQSYQQLVQQSSGPKSFFENISGSSSCQPPKNSYHSQMYFMRNSQIPQLLKEDDVPKFKIPNFSSANSTCSSKENKKVKKDEVKIMQNMREQEGNKNQMNGNTDDLNDVQLTLNYDASSDDENAPLIISTSSRSNKSQSQL</sequence>
<name>A0A078ASZ0_STYLE</name>
<reference evidence="3 4" key="1">
    <citation type="submission" date="2014-06" db="EMBL/GenBank/DDBJ databases">
        <authorList>
            <person name="Swart Estienne"/>
        </authorList>
    </citation>
    <scope>NUCLEOTIDE SEQUENCE [LARGE SCALE GENOMIC DNA]</scope>
    <source>
        <strain evidence="3 4">130c</strain>
    </source>
</reference>
<keyword evidence="2" id="KW-0472">Membrane</keyword>
<feature type="compositionally biased region" description="Basic residues" evidence="1">
    <location>
        <begin position="122"/>
        <end position="131"/>
    </location>
</feature>
<evidence type="ECO:0000313" key="4">
    <source>
        <dbReference type="Proteomes" id="UP000039865"/>
    </source>
</evidence>
<evidence type="ECO:0000256" key="2">
    <source>
        <dbReference type="SAM" id="Phobius"/>
    </source>
</evidence>
<dbReference type="Proteomes" id="UP000039865">
    <property type="component" value="Unassembled WGS sequence"/>
</dbReference>
<feature type="region of interest" description="Disordered" evidence="1">
    <location>
        <begin position="273"/>
        <end position="299"/>
    </location>
</feature>
<keyword evidence="2" id="KW-0812">Transmembrane</keyword>
<feature type="region of interest" description="Disordered" evidence="1">
    <location>
        <begin position="122"/>
        <end position="149"/>
    </location>
</feature>
<dbReference type="AlphaFoldDB" id="A0A078ASZ0"/>
<dbReference type="InParanoid" id="A0A078ASZ0"/>
<evidence type="ECO:0000313" key="3">
    <source>
        <dbReference type="EMBL" id="CDW83953.1"/>
    </source>
</evidence>
<gene>
    <name evidence="3" type="primary">Contig5310.g5684</name>
    <name evidence="3" type="ORF">STYLEM_13008</name>
</gene>
<feature type="transmembrane region" description="Helical" evidence="2">
    <location>
        <begin position="90"/>
        <end position="118"/>
    </location>
</feature>